<feature type="compositionally biased region" description="Basic and acidic residues" evidence="1">
    <location>
        <begin position="130"/>
        <end position="160"/>
    </location>
</feature>
<keyword evidence="3" id="KW-1185">Reference proteome</keyword>
<accession>A0A182TFW0</accession>
<sequence>MGRVHYFDHHLERTGRLFLSYVTIVPVGQIRHRDKLQKALQLTEVAKHLRAVEIRPIEAIDRVHGTLKRVPHERHVEQRPHQHAGVAQRHEEAGKQRRRHHYQDAHKHGILHGEQAAQQQPEHLGNPTKHQTDQRERTDPEPLERLRGEVVHDEEEHRRRKDLWHEAGRLAGIWLAGEPEKPTQR</sequence>
<name>A0A182TFW0_9DIPT</name>
<feature type="region of interest" description="Disordered" evidence="1">
    <location>
        <begin position="72"/>
        <end position="105"/>
    </location>
</feature>
<reference evidence="3" key="1">
    <citation type="submission" date="2014-01" db="EMBL/GenBank/DDBJ databases">
        <title>The Genome Sequence of Anopheles melas CM1001059_A (V2).</title>
        <authorList>
            <consortium name="The Broad Institute Genomics Platform"/>
            <person name="Neafsey D.E."/>
            <person name="Besansky N."/>
            <person name="Howell P."/>
            <person name="Walton C."/>
            <person name="Young S.K."/>
            <person name="Zeng Q."/>
            <person name="Gargeya S."/>
            <person name="Fitzgerald M."/>
            <person name="Haas B."/>
            <person name="Abouelleil A."/>
            <person name="Allen A.W."/>
            <person name="Alvarado L."/>
            <person name="Arachchi H.M."/>
            <person name="Berlin A.M."/>
            <person name="Chapman S.B."/>
            <person name="Gainer-Dewar J."/>
            <person name="Goldberg J."/>
            <person name="Griggs A."/>
            <person name="Gujja S."/>
            <person name="Hansen M."/>
            <person name="Howarth C."/>
            <person name="Imamovic A."/>
            <person name="Ireland A."/>
            <person name="Larimer J."/>
            <person name="McCowan C."/>
            <person name="Murphy C."/>
            <person name="Pearson M."/>
            <person name="Poon T.W."/>
            <person name="Priest M."/>
            <person name="Roberts A."/>
            <person name="Saif S."/>
            <person name="Shea T."/>
            <person name="Sisk P."/>
            <person name="Sykes S."/>
            <person name="Wortman J."/>
            <person name="Nusbaum C."/>
            <person name="Birren B."/>
        </authorList>
    </citation>
    <scope>NUCLEOTIDE SEQUENCE [LARGE SCALE GENOMIC DNA]</scope>
    <source>
        <strain evidence="3">CM1001059</strain>
    </source>
</reference>
<dbReference type="VEuPathDB" id="VectorBase:AMEC001596"/>
<evidence type="ECO:0000313" key="2">
    <source>
        <dbReference type="EnsemblMetazoa" id="AMEC001596-PA"/>
    </source>
</evidence>
<protein>
    <submittedName>
        <fullName evidence="2">Uncharacterized protein</fullName>
    </submittedName>
</protein>
<feature type="region of interest" description="Disordered" evidence="1">
    <location>
        <begin position="119"/>
        <end position="160"/>
    </location>
</feature>
<dbReference type="Proteomes" id="UP000075902">
    <property type="component" value="Unassembled WGS sequence"/>
</dbReference>
<dbReference type="AlphaFoldDB" id="A0A182TFW0"/>
<evidence type="ECO:0000256" key="1">
    <source>
        <dbReference type="SAM" id="MobiDB-lite"/>
    </source>
</evidence>
<organism evidence="2 3">
    <name type="scientific">Anopheles melas</name>
    <dbReference type="NCBI Taxonomy" id="34690"/>
    <lineage>
        <taxon>Eukaryota</taxon>
        <taxon>Metazoa</taxon>
        <taxon>Ecdysozoa</taxon>
        <taxon>Arthropoda</taxon>
        <taxon>Hexapoda</taxon>
        <taxon>Insecta</taxon>
        <taxon>Pterygota</taxon>
        <taxon>Neoptera</taxon>
        <taxon>Endopterygota</taxon>
        <taxon>Diptera</taxon>
        <taxon>Nematocera</taxon>
        <taxon>Culicoidea</taxon>
        <taxon>Culicidae</taxon>
        <taxon>Anophelinae</taxon>
        <taxon>Anopheles</taxon>
    </lineage>
</organism>
<reference evidence="2" key="2">
    <citation type="submission" date="2020-05" db="UniProtKB">
        <authorList>
            <consortium name="EnsemblMetazoa"/>
        </authorList>
    </citation>
    <scope>IDENTIFICATION</scope>
    <source>
        <strain evidence="2">CM1001059</strain>
    </source>
</reference>
<evidence type="ECO:0000313" key="3">
    <source>
        <dbReference type="Proteomes" id="UP000075902"/>
    </source>
</evidence>
<dbReference type="EnsemblMetazoa" id="AMEC001596-RA">
    <property type="protein sequence ID" value="AMEC001596-PA"/>
    <property type="gene ID" value="AMEC001596"/>
</dbReference>
<proteinExistence type="predicted"/>